<name>A0A6C0AZE4_9ZZZZ</name>
<reference evidence="2" key="1">
    <citation type="journal article" date="2020" name="Nature">
        <title>Giant virus diversity and host interactions through global metagenomics.</title>
        <authorList>
            <person name="Schulz F."/>
            <person name="Roux S."/>
            <person name="Paez-Espino D."/>
            <person name="Jungbluth S."/>
            <person name="Walsh D.A."/>
            <person name="Denef V.J."/>
            <person name="McMahon K.D."/>
            <person name="Konstantinidis K.T."/>
            <person name="Eloe-Fadrosh E.A."/>
            <person name="Kyrpides N.C."/>
            <person name="Woyke T."/>
        </authorList>
    </citation>
    <scope>NUCLEOTIDE SEQUENCE</scope>
    <source>
        <strain evidence="2">GVMAG-M-3300009182-67</strain>
    </source>
</reference>
<accession>A0A6C0AZE4</accession>
<protein>
    <submittedName>
        <fullName evidence="2">Uncharacterized protein</fullName>
    </submittedName>
</protein>
<dbReference type="AlphaFoldDB" id="A0A6C0AZE4"/>
<feature type="region of interest" description="Disordered" evidence="1">
    <location>
        <begin position="1"/>
        <end position="26"/>
    </location>
</feature>
<proteinExistence type="predicted"/>
<dbReference type="EMBL" id="MN739041">
    <property type="protein sequence ID" value="QHS85170.1"/>
    <property type="molecule type" value="Genomic_DNA"/>
</dbReference>
<evidence type="ECO:0000313" key="2">
    <source>
        <dbReference type="EMBL" id="QHS85170.1"/>
    </source>
</evidence>
<evidence type="ECO:0000256" key="1">
    <source>
        <dbReference type="SAM" id="MobiDB-lite"/>
    </source>
</evidence>
<organism evidence="2">
    <name type="scientific">viral metagenome</name>
    <dbReference type="NCBI Taxonomy" id="1070528"/>
    <lineage>
        <taxon>unclassified sequences</taxon>
        <taxon>metagenomes</taxon>
        <taxon>organismal metagenomes</taxon>
    </lineage>
</organism>
<sequence>MDTLNDYYPLYPPNPEGAGDSSESEADNEYVKKLDNLNENRKRKKIFTIDDFCLKYNDDMWYIWNIIHDYSLSSNLLDNLTFSKFCELCYENSTKY</sequence>